<dbReference type="HOGENOM" id="CLU_1073850_0_0_1"/>
<keyword evidence="2" id="KW-1185">Reference proteome</keyword>
<dbReference type="Proteomes" id="UP000053593">
    <property type="component" value="Unassembled WGS sequence"/>
</dbReference>
<organism evidence="1 2">
    <name type="scientific">Collybiopsis luxurians FD-317 M1</name>
    <dbReference type="NCBI Taxonomy" id="944289"/>
    <lineage>
        <taxon>Eukaryota</taxon>
        <taxon>Fungi</taxon>
        <taxon>Dikarya</taxon>
        <taxon>Basidiomycota</taxon>
        <taxon>Agaricomycotina</taxon>
        <taxon>Agaricomycetes</taxon>
        <taxon>Agaricomycetidae</taxon>
        <taxon>Agaricales</taxon>
        <taxon>Marasmiineae</taxon>
        <taxon>Omphalotaceae</taxon>
        <taxon>Collybiopsis</taxon>
        <taxon>Collybiopsis luxurians</taxon>
    </lineage>
</organism>
<reference evidence="1 2" key="1">
    <citation type="submission" date="2014-04" db="EMBL/GenBank/DDBJ databases">
        <title>Evolutionary Origins and Diversification of the Mycorrhizal Mutualists.</title>
        <authorList>
            <consortium name="DOE Joint Genome Institute"/>
            <consortium name="Mycorrhizal Genomics Consortium"/>
            <person name="Kohler A."/>
            <person name="Kuo A."/>
            <person name="Nagy L.G."/>
            <person name="Floudas D."/>
            <person name="Copeland A."/>
            <person name="Barry K.W."/>
            <person name="Cichocki N."/>
            <person name="Veneault-Fourrey C."/>
            <person name="LaButti K."/>
            <person name="Lindquist E.A."/>
            <person name="Lipzen A."/>
            <person name="Lundell T."/>
            <person name="Morin E."/>
            <person name="Murat C."/>
            <person name="Riley R."/>
            <person name="Ohm R."/>
            <person name="Sun H."/>
            <person name="Tunlid A."/>
            <person name="Henrissat B."/>
            <person name="Grigoriev I.V."/>
            <person name="Hibbett D.S."/>
            <person name="Martin F."/>
        </authorList>
    </citation>
    <scope>NUCLEOTIDE SEQUENCE [LARGE SCALE GENOMIC DNA]</scope>
    <source>
        <strain evidence="1 2">FD-317 M1</strain>
    </source>
</reference>
<sequence>MPKPCVTCSTSTPLSLLTQNEQIALHHHPNVTKFEADFDHSVHNGRLLTCNVGTQSLEKWEPPIQVALSGSIISPNPAIYHLIPDYKPPYCPHILNPFLTTRECMMTVHTMRYKVEVVWEDKNLSHLNQTCKSYNKIDQVSLFASPEDKNSDSSNISLEPFSALSPHSLPRPQQLVVLRKLESFYSASVAEARASPVHCPVQNSSRLLEKGIFSEHPNAHPAYDPINTIELLLPYYPHKPNNQCAAIYSHLQAFDTPTG</sequence>
<dbReference type="AlphaFoldDB" id="A0A0D0C415"/>
<accession>A0A0D0C415</accession>
<proteinExistence type="predicted"/>
<protein>
    <submittedName>
        <fullName evidence="1">Uncharacterized protein</fullName>
    </submittedName>
</protein>
<evidence type="ECO:0000313" key="2">
    <source>
        <dbReference type="Proteomes" id="UP000053593"/>
    </source>
</evidence>
<evidence type="ECO:0000313" key="1">
    <source>
        <dbReference type="EMBL" id="KIK52542.1"/>
    </source>
</evidence>
<gene>
    <name evidence="1" type="ORF">GYMLUDRAFT_64173</name>
</gene>
<dbReference type="EMBL" id="KN834841">
    <property type="protein sequence ID" value="KIK52542.1"/>
    <property type="molecule type" value="Genomic_DNA"/>
</dbReference>
<name>A0A0D0C415_9AGAR</name>